<evidence type="ECO:0000256" key="1">
    <source>
        <dbReference type="ARBA" id="ARBA00012513"/>
    </source>
</evidence>
<evidence type="ECO:0000256" key="9">
    <source>
        <dbReference type="SAM" id="Phobius"/>
    </source>
</evidence>
<protein>
    <recommendedName>
        <fullName evidence="1">non-specific serine/threonine protein kinase</fullName>
        <ecNumber evidence="1">2.7.11.1</ecNumber>
    </recommendedName>
</protein>
<dbReference type="Proteomes" id="UP000593567">
    <property type="component" value="Unassembled WGS sequence"/>
</dbReference>
<dbReference type="SUPFAM" id="SSF48371">
    <property type="entry name" value="ARM repeat"/>
    <property type="match status" value="1"/>
</dbReference>
<dbReference type="GO" id="GO:0071561">
    <property type="term" value="C:nucleus-vacuole junction"/>
    <property type="evidence" value="ECO:0007669"/>
    <property type="project" value="TreeGrafter"/>
</dbReference>
<evidence type="ECO:0000256" key="7">
    <source>
        <dbReference type="ARBA" id="ARBA00022777"/>
    </source>
</evidence>
<dbReference type="PANTHER" id="PTHR17583">
    <property type="entry name" value="PHOSPHOINOSITIDE 3-KINASE REGULATORY SUBUNIT 4"/>
    <property type="match status" value="1"/>
</dbReference>
<evidence type="ECO:0000313" key="12">
    <source>
        <dbReference type="Proteomes" id="UP000593567"/>
    </source>
</evidence>
<keyword evidence="4" id="KW-0808">Transferase</keyword>
<evidence type="ECO:0000313" key="11">
    <source>
        <dbReference type="EMBL" id="KAF6037535.1"/>
    </source>
</evidence>
<feature type="domain" description="Protein kinase" evidence="10">
    <location>
        <begin position="63"/>
        <end position="354"/>
    </location>
</feature>
<dbReference type="GO" id="GO:0005770">
    <property type="term" value="C:late endosome"/>
    <property type="evidence" value="ECO:0007669"/>
    <property type="project" value="TreeGrafter"/>
</dbReference>
<name>A0A7J7KGZ1_BUGNE</name>
<dbReference type="GO" id="GO:0006623">
    <property type="term" value="P:protein targeting to vacuole"/>
    <property type="evidence" value="ECO:0007669"/>
    <property type="project" value="TreeGrafter"/>
</dbReference>
<evidence type="ECO:0000256" key="5">
    <source>
        <dbReference type="ARBA" id="ARBA00022737"/>
    </source>
</evidence>
<dbReference type="InterPro" id="IPR055231">
    <property type="entry name" value="2AA_helical"/>
</dbReference>
<dbReference type="Pfam" id="PF00069">
    <property type="entry name" value="Pkinase"/>
    <property type="match status" value="1"/>
</dbReference>
<keyword evidence="7" id="KW-0418">Kinase</keyword>
<dbReference type="InterPro" id="IPR045162">
    <property type="entry name" value="Vps15-like"/>
</dbReference>
<dbReference type="GO" id="GO:0034272">
    <property type="term" value="C:phosphatidylinositol 3-kinase complex, class III, type II"/>
    <property type="evidence" value="ECO:0007669"/>
    <property type="project" value="TreeGrafter"/>
</dbReference>
<evidence type="ECO:0000256" key="6">
    <source>
        <dbReference type="ARBA" id="ARBA00022741"/>
    </source>
</evidence>
<dbReference type="InterPro" id="IPR011009">
    <property type="entry name" value="Kinase-like_dom_sf"/>
</dbReference>
<keyword evidence="9" id="KW-0812">Transmembrane</keyword>
<dbReference type="CDD" id="cd13980">
    <property type="entry name" value="STKc_Vps15"/>
    <property type="match status" value="1"/>
</dbReference>
<dbReference type="AlphaFoldDB" id="A0A7J7KGZ1"/>
<keyword evidence="3" id="KW-0853">WD repeat</keyword>
<evidence type="ECO:0000256" key="4">
    <source>
        <dbReference type="ARBA" id="ARBA00022679"/>
    </source>
</evidence>
<keyword evidence="6" id="KW-0547">Nucleotide-binding</keyword>
<dbReference type="PROSITE" id="PS00108">
    <property type="entry name" value="PROTEIN_KINASE_ST"/>
    <property type="match status" value="1"/>
</dbReference>
<keyword evidence="12" id="KW-1185">Reference proteome</keyword>
<proteinExistence type="predicted"/>
<dbReference type="InterPro" id="IPR011989">
    <property type="entry name" value="ARM-like"/>
</dbReference>
<comment type="caution">
    <text evidence="11">The sequence shown here is derived from an EMBL/GenBank/DDBJ whole genome shotgun (WGS) entry which is preliminary data.</text>
</comment>
<dbReference type="GO" id="GO:0045324">
    <property type="term" value="P:late endosome to vacuole transport"/>
    <property type="evidence" value="ECO:0007669"/>
    <property type="project" value="InterPro"/>
</dbReference>
<dbReference type="InterPro" id="IPR008271">
    <property type="entry name" value="Ser/Thr_kinase_AS"/>
</dbReference>
<dbReference type="InterPro" id="IPR000719">
    <property type="entry name" value="Prot_kinase_dom"/>
</dbReference>
<dbReference type="GO" id="GO:0004674">
    <property type="term" value="F:protein serine/threonine kinase activity"/>
    <property type="evidence" value="ECO:0007669"/>
    <property type="project" value="UniProtKB-KW"/>
</dbReference>
<accession>A0A7J7KGZ1</accession>
<keyword evidence="2" id="KW-0723">Serine/threonine-protein kinase</keyword>
<gene>
    <name evidence="11" type="ORF">EB796_004151</name>
</gene>
<keyword evidence="9" id="KW-0472">Membrane</keyword>
<dbReference type="Gene3D" id="1.10.510.10">
    <property type="entry name" value="Transferase(Phosphotransferase) domain 1"/>
    <property type="match status" value="1"/>
</dbReference>
<evidence type="ECO:0000256" key="8">
    <source>
        <dbReference type="ARBA" id="ARBA00022840"/>
    </source>
</evidence>
<keyword evidence="9" id="KW-1133">Transmembrane helix</keyword>
<keyword evidence="8" id="KW-0067">ATP-binding</keyword>
<reference evidence="11" key="1">
    <citation type="submission" date="2020-06" db="EMBL/GenBank/DDBJ databases">
        <title>Draft genome of Bugula neritina, a colonial animal packing powerful symbionts and potential medicines.</title>
        <authorList>
            <person name="Rayko M."/>
        </authorList>
    </citation>
    <scope>NUCLEOTIDE SEQUENCE [LARGE SCALE GENOMIC DNA]</scope>
    <source>
        <strain evidence="11">Kwan_BN1</strain>
    </source>
</reference>
<dbReference type="GO" id="GO:0016236">
    <property type="term" value="P:macroautophagy"/>
    <property type="evidence" value="ECO:0007669"/>
    <property type="project" value="InterPro"/>
</dbReference>
<feature type="transmembrane region" description="Helical" evidence="9">
    <location>
        <begin position="12"/>
        <end position="31"/>
    </location>
</feature>
<dbReference type="Gene3D" id="1.25.10.10">
    <property type="entry name" value="Leucine-rich Repeat Variant"/>
    <property type="match status" value="1"/>
</dbReference>
<keyword evidence="5" id="KW-0677">Repeat</keyword>
<dbReference type="SUPFAM" id="SSF56112">
    <property type="entry name" value="Protein kinase-like (PK-like)"/>
    <property type="match status" value="1"/>
</dbReference>
<dbReference type="GO" id="GO:0034271">
    <property type="term" value="C:phosphatidylinositol 3-kinase complex, class III, type I"/>
    <property type="evidence" value="ECO:0007669"/>
    <property type="project" value="TreeGrafter"/>
</dbReference>
<dbReference type="OrthoDB" id="242910at2759"/>
<dbReference type="GO" id="GO:0005524">
    <property type="term" value="F:ATP binding"/>
    <property type="evidence" value="ECO:0007669"/>
    <property type="project" value="UniProtKB-KW"/>
</dbReference>
<dbReference type="PROSITE" id="PS50011">
    <property type="entry name" value="PROTEIN_KINASE_DOM"/>
    <property type="match status" value="1"/>
</dbReference>
<dbReference type="PANTHER" id="PTHR17583:SF0">
    <property type="entry name" value="PHOSPHOINOSITIDE 3-KINASE REGULATORY SUBUNIT 4"/>
    <property type="match status" value="1"/>
</dbReference>
<organism evidence="11 12">
    <name type="scientific">Bugula neritina</name>
    <name type="common">Brown bryozoan</name>
    <name type="synonym">Sertularia neritina</name>
    <dbReference type="NCBI Taxonomy" id="10212"/>
    <lineage>
        <taxon>Eukaryota</taxon>
        <taxon>Metazoa</taxon>
        <taxon>Spiralia</taxon>
        <taxon>Lophotrochozoa</taxon>
        <taxon>Bryozoa</taxon>
        <taxon>Gymnolaemata</taxon>
        <taxon>Cheilostomatida</taxon>
        <taxon>Flustrina</taxon>
        <taxon>Buguloidea</taxon>
        <taxon>Bugulidae</taxon>
        <taxon>Bugula</taxon>
    </lineage>
</organism>
<evidence type="ECO:0000259" key="10">
    <source>
        <dbReference type="PROSITE" id="PS50011"/>
    </source>
</evidence>
<dbReference type="FunFam" id="1.10.510.10:FF:000497">
    <property type="entry name" value="Phosphoinositide 3-kinase regulatory subunit"/>
    <property type="match status" value="1"/>
</dbReference>
<dbReference type="EMBL" id="VXIV02000554">
    <property type="protein sequence ID" value="KAF6037535.1"/>
    <property type="molecule type" value="Genomic_DNA"/>
</dbReference>
<evidence type="ECO:0000256" key="3">
    <source>
        <dbReference type="ARBA" id="ARBA00022574"/>
    </source>
</evidence>
<dbReference type="EC" id="2.7.11.1" evidence="1"/>
<evidence type="ECO:0000256" key="2">
    <source>
        <dbReference type="ARBA" id="ARBA00022527"/>
    </source>
</evidence>
<sequence>MTISINIMTISINIMTIAMIITFTHLHSVLFGQSLEMGNQIATAKAPNEILPVERYFPLLPATIFEKSLGSTRFLKVAKAKNTSEQQQVVKVFVIQDPSFSLKHYAHEADYITDRLGHMTNCLPYQYNLVTDKAAFLVRQYIKYNLYDRISTKPFFTPIEKKWIAFQLLSALSQCHSQNICHGDIKSENVLITSWNWVLLTDFAHFKPAHLPENNPSDYNYFFDTSRRRTCYIAPERFQLSLSRGSEVNLFEPLTGGDGSAAHSLTHAMDIFSVGCVLIELFSEGKVPFNLSQLLSYRNGAYSLWKILDTISDRHIKELLQSMTQKNPSHRLSSEEYLMQQKGKGFPVYFYTFLKSHIQSYGSLSVYPDERISKLRKELPTIIKNTGVTKGQDGHYEPLVIILEILTSAIRELKFCEGKLNSLSLLLELTEYLPTDITLERVIPYMMYLLEDSIPKVNAEAIRVVTTTLSRISFVPRGEANLFPDYIFQSLDNLANPNNVLVKVALAENIAVLAETALRFLNLSQASLDIQHNPIDYEAELRTLQGLIQVKVVALLSDSDNSVKRAMMHFSIAKLAIIFGKQKASDIILSHMITFLNDKQDWQLRAEFFRCVVGVASYIGWQSTTVLKPLLEQGLNDTEEFVIRESLQALNSLLSVQLIEKHLVIKLLEQICPLLCHPNHWIRYGVVACVTTIANIWSVADVHCNISPIIRPYLTQQAQQVNRLDVLLHCLHDPVPRPVLDFLIKSSHLNKYFNSLEDRRLQRNIAKVGQLPSYTPQEDVVNQMSKKLFSFGLSEEFEDRLLRMKDFIIKLNIQHKVGRPIASAISRYDLLHQPLTSASLTNRSEETMFINCTVTTPTSVEKESLPHVLSV</sequence>
<dbReference type="InterPro" id="IPR016024">
    <property type="entry name" value="ARM-type_fold"/>
</dbReference>
<dbReference type="Pfam" id="PF22956">
    <property type="entry name" value="VPS15-like_hel"/>
    <property type="match status" value="1"/>
</dbReference>
<dbReference type="SMART" id="SM00220">
    <property type="entry name" value="S_TKc"/>
    <property type="match status" value="1"/>
</dbReference>